<dbReference type="AlphaFoldDB" id="A0A8X7CQX2"/>
<proteinExistence type="predicted"/>
<protein>
    <submittedName>
        <fullName evidence="1">Uncharacterized protein</fullName>
    </submittedName>
</protein>
<name>A0A8X7CQX2_9ARAC</name>
<dbReference type="Proteomes" id="UP000886998">
    <property type="component" value="Unassembled WGS sequence"/>
</dbReference>
<comment type="caution">
    <text evidence="1">The sequence shown here is derived from an EMBL/GenBank/DDBJ whole genome shotgun (WGS) entry which is preliminary data.</text>
</comment>
<organism evidence="1 2">
    <name type="scientific">Trichonephila inaurata madagascariensis</name>
    <dbReference type="NCBI Taxonomy" id="2747483"/>
    <lineage>
        <taxon>Eukaryota</taxon>
        <taxon>Metazoa</taxon>
        <taxon>Ecdysozoa</taxon>
        <taxon>Arthropoda</taxon>
        <taxon>Chelicerata</taxon>
        <taxon>Arachnida</taxon>
        <taxon>Araneae</taxon>
        <taxon>Araneomorphae</taxon>
        <taxon>Entelegynae</taxon>
        <taxon>Araneoidea</taxon>
        <taxon>Nephilidae</taxon>
        <taxon>Trichonephila</taxon>
        <taxon>Trichonephila inaurata</taxon>
    </lineage>
</organism>
<keyword evidence="2" id="KW-1185">Reference proteome</keyword>
<reference evidence="1" key="1">
    <citation type="submission" date="2020-08" db="EMBL/GenBank/DDBJ databases">
        <title>Multicomponent nature underlies the extraordinary mechanical properties of spider dragline silk.</title>
        <authorList>
            <person name="Kono N."/>
            <person name="Nakamura H."/>
            <person name="Mori M."/>
            <person name="Yoshida Y."/>
            <person name="Ohtoshi R."/>
            <person name="Malay A.D."/>
            <person name="Moran D.A.P."/>
            <person name="Tomita M."/>
            <person name="Numata K."/>
            <person name="Arakawa K."/>
        </authorList>
    </citation>
    <scope>NUCLEOTIDE SEQUENCE</scope>
</reference>
<sequence>MEQVVEQVGCSEQVHGALFLAGGGQIEVGMERNLFQEPSPCKMTAGEQAHGALLLAAGGQSEVGME</sequence>
<evidence type="ECO:0000313" key="2">
    <source>
        <dbReference type="Proteomes" id="UP000886998"/>
    </source>
</evidence>
<accession>A0A8X7CQX2</accession>
<gene>
    <name evidence="1" type="ORF">TNIN_6431</name>
</gene>
<dbReference type="EMBL" id="BMAV01021085">
    <property type="protein sequence ID" value="GFY75005.1"/>
    <property type="molecule type" value="Genomic_DNA"/>
</dbReference>
<evidence type="ECO:0000313" key="1">
    <source>
        <dbReference type="EMBL" id="GFY75005.1"/>
    </source>
</evidence>